<dbReference type="EnsemblMetazoa" id="PHUM132250-RA">
    <property type="protein sequence ID" value="PHUM132250-PA"/>
    <property type="gene ID" value="PHUM132250"/>
</dbReference>
<dbReference type="CTD" id="8234187"/>
<organism>
    <name type="scientific">Pediculus humanus subsp. corporis</name>
    <name type="common">Body louse</name>
    <dbReference type="NCBI Taxonomy" id="121224"/>
    <lineage>
        <taxon>Eukaryota</taxon>
        <taxon>Metazoa</taxon>
        <taxon>Ecdysozoa</taxon>
        <taxon>Arthropoda</taxon>
        <taxon>Hexapoda</taxon>
        <taxon>Insecta</taxon>
        <taxon>Pterygota</taxon>
        <taxon>Neoptera</taxon>
        <taxon>Paraneoptera</taxon>
        <taxon>Psocodea</taxon>
        <taxon>Troctomorpha</taxon>
        <taxon>Phthiraptera</taxon>
        <taxon>Anoplura</taxon>
        <taxon>Pediculidae</taxon>
        <taxon>Pediculus</taxon>
    </lineage>
</organism>
<dbReference type="InParanoid" id="E0VEG7"/>
<feature type="region of interest" description="Disordered" evidence="4">
    <location>
        <begin position="708"/>
        <end position="754"/>
    </location>
</feature>
<feature type="compositionally biased region" description="Pro residues" evidence="4">
    <location>
        <begin position="716"/>
        <end position="725"/>
    </location>
</feature>
<dbReference type="Proteomes" id="UP000009046">
    <property type="component" value="Unassembled WGS sequence"/>
</dbReference>
<dbReference type="HOGENOM" id="CLU_369325_0_0_1"/>
<proteinExistence type="predicted"/>
<keyword evidence="3" id="KW-0862">Zinc</keyword>
<evidence type="ECO:0000259" key="5">
    <source>
        <dbReference type="Pfam" id="PF04500"/>
    </source>
</evidence>
<dbReference type="GO" id="GO:0008270">
    <property type="term" value="F:zinc ion binding"/>
    <property type="evidence" value="ECO:0007669"/>
    <property type="project" value="UniProtKB-KW"/>
</dbReference>
<name>E0VEG7_PEDHC</name>
<evidence type="ECO:0000256" key="3">
    <source>
        <dbReference type="ARBA" id="ARBA00022833"/>
    </source>
</evidence>
<accession>E0VEG7</accession>
<reference evidence="6" key="2">
    <citation type="submission" date="2007-04" db="EMBL/GenBank/DDBJ databases">
        <title>The genome of the human body louse.</title>
        <authorList>
            <consortium name="The Human Body Louse Genome Consortium"/>
            <person name="Kirkness E."/>
            <person name="Walenz B."/>
            <person name="Hass B."/>
            <person name="Bruggner R."/>
            <person name="Strausberg R."/>
        </authorList>
    </citation>
    <scope>NUCLEOTIDE SEQUENCE</scope>
    <source>
        <strain evidence="6">USDA</strain>
    </source>
</reference>
<dbReference type="STRING" id="121224.E0VEG7"/>
<keyword evidence="2" id="KW-0863">Zinc-finger</keyword>
<dbReference type="AlphaFoldDB" id="E0VEG7"/>
<keyword evidence="1" id="KW-0479">Metal-binding</keyword>
<dbReference type="Pfam" id="PF04500">
    <property type="entry name" value="FLYWCH"/>
    <property type="match status" value="2"/>
</dbReference>
<evidence type="ECO:0000256" key="4">
    <source>
        <dbReference type="SAM" id="MobiDB-lite"/>
    </source>
</evidence>
<protein>
    <recommendedName>
        <fullName evidence="5">FLYWCH-type domain-containing protein</fullName>
    </recommendedName>
</protein>
<evidence type="ECO:0000313" key="7">
    <source>
        <dbReference type="EnsemblMetazoa" id="PHUM132250-PA"/>
    </source>
</evidence>
<dbReference type="GeneID" id="8234187"/>
<dbReference type="EMBL" id="DS235090">
    <property type="protein sequence ID" value="EEB11773.1"/>
    <property type="molecule type" value="Genomic_DNA"/>
</dbReference>
<evidence type="ECO:0000256" key="1">
    <source>
        <dbReference type="ARBA" id="ARBA00022723"/>
    </source>
</evidence>
<dbReference type="OrthoDB" id="7761241at2759"/>
<gene>
    <name evidence="7" type="primary">8234187</name>
    <name evidence="6" type="ORF">Phum_PHUM132250</name>
</gene>
<dbReference type="VEuPathDB" id="VectorBase:PHUM132250"/>
<feature type="domain" description="FLYWCH-type" evidence="5">
    <location>
        <begin position="206"/>
        <end position="264"/>
    </location>
</feature>
<reference evidence="7" key="3">
    <citation type="submission" date="2020-05" db="UniProtKB">
        <authorList>
            <consortium name="EnsemblMetazoa"/>
        </authorList>
    </citation>
    <scope>IDENTIFICATION</scope>
    <source>
        <strain evidence="7">USDA</strain>
    </source>
</reference>
<sequence length="754" mass="87976">MENQHGLPQLVYNGYVFRRDRERARFSMNRLGESVTRVRSYWRCVLRSCKARGNVDPHGILRLTNEHDHPPNEEKVKYRNLRAEIKKRALEYNHPPKTILEHFNIKDESLEKTIANWRYRFGSKEGKQSTSSSPSEYYYTTGSKIKLPLTKIEVDGKDSDWKIYMEKNGGEEHHVYATTRDETNVPKEESIVLEESQGNKWQDYKYIQSKNGKYLLLYEGFSYRKYMTSKSMQSYWTCTLRGCKAKATMKPDGWFSLTKYTHNHEPNYEEMERKAIISELRKLTLETELSPSELLRQVGVVDDPDKKYRDTINFWRWRAKRKIEAESAGYYEDSKNLQFDGNYKFVKTHHSHFLQYKNYLYRKYMSSKVDSGSYWRCRRDDCPARAKLDSSALLTCTNFNHNHPEEEFEGEDMEQDIKQLVRDMALNTDMPIGEILKMYHSEEDVELKKYIKNIRCRKERNLREKKRKVEEAVINQIEMLENVPPGVFVKIPKDLLCEISELTVNQEGETEYPEGTIFKVDDKALVQVVNFDPDGDSFDGELFFRNETEDESEQVEGDQEIQYEAVNVSDYTTYVIASDRDEEEEEEGGGVGGGDTNIKMTEENLDEELNRENLTTIETSVGRGNYDEIFDKIEIKEEKFDYDQSGKNNDPIAVPPSNPTLQPSVLQYVPMSQYSFYINPSSSNIVTEDQTRVTFHPVPGFSGLNIVTNTPTRPQFNPPPPPPPAEKLYRKLLPKPNTDNKTRGKLTTGKRKKN</sequence>
<evidence type="ECO:0000313" key="6">
    <source>
        <dbReference type="EMBL" id="EEB11773.1"/>
    </source>
</evidence>
<keyword evidence="8" id="KW-1185">Reference proteome</keyword>
<reference evidence="6" key="1">
    <citation type="submission" date="2007-04" db="EMBL/GenBank/DDBJ databases">
        <title>Annotation of Pediculus humanus corporis strain USDA.</title>
        <authorList>
            <person name="Kirkness E."/>
            <person name="Hannick L."/>
            <person name="Hass B."/>
            <person name="Bruggner R."/>
            <person name="Lawson D."/>
            <person name="Bidwell S."/>
            <person name="Joardar V."/>
            <person name="Caler E."/>
            <person name="Walenz B."/>
            <person name="Inman J."/>
            <person name="Schobel S."/>
            <person name="Galinsky K."/>
            <person name="Amedeo P."/>
            <person name="Strausberg R."/>
        </authorList>
    </citation>
    <scope>NUCLEOTIDE SEQUENCE</scope>
    <source>
        <strain evidence="6">USDA</strain>
    </source>
</reference>
<evidence type="ECO:0000256" key="2">
    <source>
        <dbReference type="ARBA" id="ARBA00022771"/>
    </source>
</evidence>
<dbReference type="KEGG" id="phu:Phum_PHUM132250"/>
<feature type="region of interest" description="Disordered" evidence="4">
    <location>
        <begin position="579"/>
        <end position="598"/>
    </location>
</feature>
<feature type="domain" description="FLYWCH-type" evidence="5">
    <location>
        <begin position="2"/>
        <end position="69"/>
    </location>
</feature>
<dbReference type="InterPro" id="IPR007588">
    <property type="entry name" value="Znf_FLYWCH"/>
</dbReference>
<dbReference type="EMBL" id="AAZO01001533">
    <property type="status" value="NOT_ANNOTATED_CDS"/>
    <property type="molecule type" value="Genomic_DNA"/>
</dbReference>
<evidence type="ECO:0000313" key="8">
    <source>
        <dbReference type="Proteomes" id="UP000009046"/>
    </source>
</evidence>
<dbReference type="Gene3D" id="2.20.25.240">
    <property type="match status" value="3"/>
</dbReference>
<dbReference type="RefSeq" id="XP_002424511.1">
    <property type="nucleotide sequence ID" value="XM_002424466.1"/>
</dbReference>